<dbReference type="EMBL" id="NJHN03000037">
    <property type="protein sequence ID" value="KAH9422102.1"/>
    <property type="molecule type" value="Genomic_DNA"/>
</dbReference>
<evidence type="ECO:0000313" key="2">
    <source>
        <dbReference type="Proteomes" id="UP000887458"/>
    </source>
</evidence>
<reference evidence="1 2" key="2">
    <citation type="journal article" date="2022" name="Mol. Biol. Evol.">
        <title>Comparative Genomics Reveals Insights into the Divergent Evolution of Astigmatic Mites and Household Pest Adaptations.</title>
        <authorList>
            <person name="Xiong Q."/>
            <person name="Wan A.T."/>
            <person name="Liu X."/>
            <person name="Fung C.S."/>
            <person name="Xiao X."/>
            <person name="Malainual N."/>
            <person name="Hou J."/>
            <person name="Wang L."/>
            <person name="Wang M."/>
            <person name="Yang K.Y."/>
            <person name="Cui Y."/>
            <person name="Leung E.L."/>
            <person name="Nong W."/>
            <person name="Shin S.K."/>
            <person name="Au S.W."/>
            <person name="Jeong K.Y."/>
            <person name="Chew F.T."/>
            <person name="Hui J.H."/>
            <person name="Leung T.F."/>
            <person name="Tungtrongchitr A."/>
            <person name="Zhong N."/>
            <person name="Liu Z."/>
            <person name="Tsui S.K."/>
        </authorList>
    </citation>
    <scope>NUCLEOTIDE SEQUENCE [LARGE SCALE GENOMIC DNA]</scope>
    <source>
        <strain evidence="1">Derp</strain>
    </source>
</reference>
<name>A0ABQ8JI02_DERPT</name>
<sequence>MKTNTRNIFICTLSIPNPDALNNGPNVSLIKSRCSSGDIALQLNLNFGIVPSIGPSSSYEYGLVEKSVPPIGTLPIEYPLNVLTFSKLCSLRTKRSECESLVNIVMIFDFFEILSSSSNESQCVTLQTQTKLCRLLNHLGMQEIFFIIKPVFLFHIVKLSGIASTNIFDFGLIFINKFSIFSSNEIERSKSIGKQCPILTESINSDIKSRSLESLISFFFKLFLVKLCEKDCIKFNRFSESRYITCNNILPKRLGMIDSSKMIFIRCGQVFLFSEEFRFCCRIITLRKNGERALKIA</sequence>
<gene>
    <name evidence="1" type="ORF">DERP_002395</name>
</gene>
<dbReference type="Proteomes" id="UP000887458">
    <property type="component" value="Unassembled WGS sequence"/>
</dbReference>
<keyword evidence="2" id="KW-1185">Reference proteome</keyword>
<organism evidence="1 2">
    <name type="scientific">Dermatophagoides pteronyssinus</name>
    <name type="common">European house dust mite</name>
    <dbReference type="NCBI Taxonomy" id="6956"/>
    <lineage>
        <taxon>Eukaryota</taxon>
        <taxon>Metazoa</taxon>
        <taxon>Ecdysozoa</taxon>
        <taxon>Arthropoda</taxon>
        <taxon>Chelicerata</taxon>
        <taxon>Arachnida</taxon>
        <taxon>Acari</taxon>
        <taxon>Acariformes</taxon>
        <taxon>Sarcoptiformes</taxon>
        <taxon>Astigmata</taxon>
        <taxon>Psoroptidia</taxon>
        <taxon>Analgoidea</taxon>
        <taxon>Pyroglyphidae</taxon>
        <taxon>Dermatophagoidinae</taxon>
        <taxon>Dermatophagoides</taxon>
    </lineage>
</organism>
<comment type="caution">
    <text evidence="1">The sequence shown here is derived from an EMBL/GenBank/DDBJ whole genome shotgun (WGS) entry which is preliminary data.</text>
</comment>
<accession>A0ABQ8JI02</accession>
<proteinExistence type="predicted"/>
<evidence type="ECO:0000313" key="1">
    <source>
        <dbReference type="EMBL" id="KAH9422102.1"/>
    </source>
</evidence>
<reference evidence="1 2" key="1">
    <citation type="journal article" date="2018" name="J. Allergy Clin. Immunol.">
        <title>High-quality assembly of Dermatophagoides pteronyssinus genome and transcriptome reveals a wide range of novel allergens.</title>
        <authorList>
            <person name="Liu X.Y."/>
            <person name="Yang K.Y."/>
            <person name="Wang M.Q."/>
            <person name="Kwok J.S."/>
            <person name="Zeng X."/>
            <person name="Yang Z."/>
            <person name="Xiao X.J."/>
            <person name="Lau C.P."/>
            <person name="Li Y."/>
            <person name="Huang Z.M."/>
            <person name="Ba J.G."/>
            <person name="Yim A.K."/>
            <person name="Ouyang C.Y."/>
            <person name="Ngai S.M."/>
            <person name="Chan T.F."/>
            <person name="Leung E.L."/>
            <person name="Liu L."/>
            <person name="Liu Z.G."/>
            <person name="Tsui S.K."/>
        </authorList>
    </citation>
    <scope>NUCLEOTIDE SEQUENCE [LARGE SCALE GENOMIC DNA]</scope>
    <source>
        <strain evidence="1">Derp</strain>
    </source>
</reference>
<protein>
    <submittedName>
        <fullName evidence="1">Uncharacterized protein</fullName>
    </submittedName>
</protein>